<evidence type="ECO:0000313" key="2">
    <source>
        <dbReference type="EMBL" id="RAI84442.1"/>
    </source>
</evidence>
<dbReference type="InterPro" id="IPR004919">
    <property type="entry name" value="GmrSD_N"/>
</dbReference>
<evidence type="ECO:0000313" key="3">
    <source>
        <dbReference type="Proteomes" id="UP000248827"/>
    </source>
</evidence>
<proteinExistence type="predicted"/>
<feature type="domain" description="GmrSD restriction endonucleases N-terminal" evidence="1">
    <location>
        <begin position="46"/>
        <end position="182"/>
    </location>
</feature>
<dbReference type="PANTHER" id="PTHR39639">
    <property type="entry name" value="CHROMOSOME 16, WHOLE GENOME SHOTGUN SEQUENCE"/>
    <property type="match status" value="1"/>
</dbReference>
<accession>A0ABX9BBG0</accession>
<gene>
    <name evidence="2" type="ORF">DET54_12520</name>
</gene>
<dbReference type="EMBL" id="QLLI01000025">
    <property type="protein sequence ID" value="RAI84442.1"/>
    <property type="molecule type" value="Genomic_DNA"/>
</dbReference>
<dbReference type="Proteomes" id="UP000248827">
    <property type="component" value="Unassembled WGS sequence"/>
</dbReference>
<reference evidence="2 3" key="1">
    <citation type="submission" date="2018-06" db="EMBL/GenBank/DDBJ databases">
        <title>Freshwater and sediment microbial communities from various areas in North America, analyzing microbe dynamics in response to fracking.</title>
        <authorList>
            <person name="Lamendella R."/>
        </authorList>
    </citation>
    <scope>NUCLEOTIDE SEQUENCE [LARGE SCALE GENOMIC DNA]</scope>
    <source>
        <strain evidence="2 3">NG-13</strain>
    </source>
</reference>
<dbReference type="PANTHER" id="PTHR39639:SF1">
    <property type="entry name" value="DUF262 DOMAIN-CONTAINING PROTEIN"/>
    <property type="match status" value="1"/>
</dbReference>
<organism evidence="2 3">
    <name type="scientific">Paenibacillus pabuli</name>
    <dbReference type="NCBI Taxonomy" id="1472"/>
    <lineage>
        <taxon>Bacteria</taxon>
        <taxon>Bacillati</taxon>
        <taxon>Bacillota</taxon>
        <taxon>Bacilli</taxon>
        <taxon>Bacillales</taxon>
        <taxon>Paenibacillaceae</taxon>
        <taxon>Paenibacillus</taxon>
    </lineage>
</organism>
<keyword evidence="3" id="KW-1185">Reference proteome</keyword>
<dbReference type="RefSeq" id="WP_111621515.1">
    <property type="nucleotide sequence ID" value="NZ_QLLI01000025.1"/>
</dbReference>
<protein>
    <submittedName>
        <fullName evidence="2">Uncharacterized protein DUF262</fullName>
    </submittedName>
</protein>
<dbReference type="Pfam" id="PF03235">
    <property type="entry name" value="GmrSD_N"/>
    <property type="match status" value="1"/>
</dbReference>
<name>A0ABX9BBG0_9BACL</name>
<sequence>MITINPELLQQSEEQIDKEQKSVDYDTREFTIEIIVNKYENDIDINQNEIFVPEYQREFVWDEERQSKFIESIILGLPIPLIFVAENNDGRLEIVDGSQRIRTLHAFLNNSLTLNHLEKLTTLNNFKFQNLSIPRQRKFRNTPIRMIVLSDNATEEVKNDMFERINRGSDLLKNMESRKGIYRGPFNDFIYELCATNEQFKKLAPMNKFLVKRQEYEELALRFFYLIDSYPTFPKFTGIAKTLDEYLKKKNANFNVDDKNQKLTDFNNVLNFVEKNFKYGFAKSQNPQVSRMYFEAISVGVHLALKKNPQLVNKKLNVSSWLASKEFNETVSGKYHTHTPARLTQRINYVKEHLCEG</sequence>
<comment type="caution">
    <text evidence="2">The sequence shown here is derived from an EMBL/GenBank/DDBJ whole genome shotgun (WGS) entry which is preliminary data.</text>
</comment>
<evidence type="ECO:0000259" key="1">
    <source>
        <dbReference type="Pfam" id="PF03235"/>
    </source>
</evidence>
<dbReference type="CDD" id="cd16387">
    <property type="entry name" value="ParB_N_Srx"/>
    <property type="match status" value="1"/>
</dbReference>